<dbReference type="Proteomes" id="UP000324897">
    <property type="component" value="Chromosome 3"/>
</dbReference>
<organism evidence="2 3">
    <name type="scientific">Eragrostis curvula</name>
    <name type="common">weeping love grass</name>
    <dbReference type="NCBI Taxonomy" id="38414"/>
    <lineage>
        <taxon>Eukaryota</taxon>
        <taxon>Viridiplantae</taxon>
        <taxon>Streptophyta</taxon>
        <taxon>Embryophyta</taxon>
        <taxon>Tracheophyta</taxon>
        <taxon>Spermatophyta</taxon>
        <taxon>Magnoliopsida</taxon>
        <taxon>Liliopsida</taxon>
        <taxon>Poales</taxon>
        <taxon>Poaceae</taxon>
        <taxon>PACMAD clade</taxon>
        <taxon>Chloridoideae</taxon>
        <taxon>Eragrostideae</taxon>
        <taxon>Eragrostidinae</taxon>
        <taxon>Eragrostis</taxon>
    </lineage>
</organism>
<gene>
    <name evidence="2" type="ORF">EJB05_41570</name>
</gene>
<evidence type="ECO:0000256" key="1">
    <source>
        <dbReference type="SAM" id="MobiDB-lite"/>
    </source>
</evidence>
<dbReference type="EMBL" id="RWGY01000039">
    <property type="protein sequence ID" value="TVU08179.1"/>
    <property type="molecule type" value="Genomic_DNA"/>
</dbReference>
<comment type="caution">
    <text evidence="2">The sequence shown here is derived from an EMBL/GenBank/DDBJ whole genome shotgun (WGS) entry which is preliminary data.</text>
</comment>
<feature type="region of interest" description="Disordered" evidence="1">
    <location>
        <begin position="51"/>
        <end position="71"/>
    </location>
</feature>
<evidence type="ECO:0000313" key="2">
    <source>
        <dbReference type="EMBL" id="TVU08179.1"/>
    </source>
</evidence>
<name>A0A5J9TA25_9POAL</name>
<sequence>MRHPPAITLADLSNNNTHLATMLTATQSLAAAHTPSHGTCSLTSTVSSGRWVSPVTRRRQSSSTRRTTSKISCQSISRLGQSNGKASVLTIDPPELASRRKQKETTVKMKAVVTVHLKGQRGRGASSWFSRNLDKFFSRNWLSVELVSSEMDPGEKLHLTAALLWPRK</sequence>
<dbReference type="AlphaFoldDB" id="A0A5J9TA25"/>
<feature type="non-terminal residue" evidence="2">
    <location>
        <position position="1"/>
    </location>
</feature>
<protein>
    <submittedName>
        <fullName evidence="2">Uncharacterized protein</fullName>
    </submittedName>
</protein>
<proteinExistence type="predicted"/>
<keyword evidence="3" id="KW-1185">Reference proteome</keyword>
<evidence type="ECO:0000313" key="3">
    <source>
        <dbReference type="Proteomes" id="UP000324897"/>
    </source>
</evidence>
<reference evidence="2 3" key="1">
    <citation type="journal article" date="2019" name="Sci. Rep.">
        <title>A high-quality genome of Eragrostis curvula grass provides insights into Poaceae evolution and supports new strategies to enhance forage quality.</title>
        <authorList>
            <person name="Carballo J."/>
            <person name="Santos B.A.C.M."/>
            <person name="Zappacosta D."/>
            <person name="Garbus I."/>
            <person name="Selva J.P."/>
            <person name="Gallo C.A."/>
            <person name="Diaz A."/>
            <person name="Albertini E."/>
            <person name="Caccamo M."/>
            <person name="Echenique V."/>
        </authorList>
    </citation>
    <scope>NUCLEOTIDE SEQUENCE [LARGE SCALE GENOMIC DNA]</scope>
    <source>
        <strain evidence="3">cv. Victoria</strain>
        <tissue evidence="2">Leaf</tissue>
    </source>
</reference>
<dbReference type="Gramene" id="TVU08179">
    <property type="protein sequence ID" value="TVU08179"/>
    <property type="gene ID" value="EJB05_41570"/>
</dbReference>
<accession>A0A5J9TA25</accession>